<comment type="caution">
    <text evidence="1">The sequence shown here is derived from an EMBL/GenBank/DDBJ whole genome shotgun (WGS) entry which is preliminary data.</text>
</comment>
<dbReference type="Proteomes" id="UP000772434">
    <property type="component" value="Unassembled WGS sequence"/>
</dbReference>
<gene>
    <name evidence="1" type="ORF">BDP27DRAFT_1313554</name>
</gene>
<reference evidence="1" key="1">
    <citation type="submission" date="2020-11" db="EMBL/GenBank/DDBJ databases">
        <authorList>
            <consortium name="DOE Joint Genome Institute"/>
            <person name="Ahrendt S."/>
            <person name="Riley R."/>
            <person name="Andreopoulos W."/>
            <person name="Labutti K."/>
            <person name="Pangilinan J."/>
            <person name="Ruiz-Duenas F.J."/>
            <person name="Barrasa J.M."/>
            <person name="Sanchez-Garcia M."/>
            <person name="Camarero S."/>
            <person name="Miyauchi S."/>
            <person name="Serrano A."/>
            <person name="Linde D."/>
            <person name="Babiker R."/>
            <person name="Drula E."/>
            <person name="Ayuso-Fernandez I."/>
            <person name="Pacheco R."/>
            <person name="Padilla G."/>
            <person name="Ferreira P."/>
            <person name="Barriuso J."/>
            <person name="Kellner H."/>
            <person name="Castanera R."/>
            <person name="Alfaro M."/>
            <person name="Ramirez L."/>
            <person name="Pisabarro A.G."/>
            <person name="Kuo A."/>
            <person name="Tritt A."/>
            <person name="Lipzen A."/>
            <person name="He G."/>
            <person name="Yan M."/>
            <person name="Ng V."/>
            <person name="Cullen D."/>
            <person name="Martin F."/>
            <person name="Rosso M.-N."/>
            <person name="Henrissat B."/>
            <person name="Hibbett D."/>
            <person name="Martinez A.T."/>
            <person name="Grigoriev I.V."/>
        </authorList>
    </citation>
    <scope>NUCLEOTIDE SEQUENCE</scope>
    <source>
        <strain evidence="1">AH 40177</strain>
    </source>
</reference>
<dbReference type="OrthoDB" id="3235294at2759"/>
<dbReference type="AlphaFoldDB" id="A0A9P5QA56"/>
<name>A0A9P5QA56_9AGAR</name>
<organism evidence="1 2">
    <name type="scientific">Rhodocollybia butyracea</name>
    <dbReference type="NCBI Taxonomy" id="206335"/>
    <lineage>
        <taxon>Eukaryota</taxon>
        <taxon>Fungi</taxon>
        <taxon>Dikarya</taxon>
        <taxon>Basidiomycota</taxon>
        <taxon>Agaricomycotina</taxon>
        <taxon>Agaricomycetes</taxon>
        <taxon>Agaricomycetidae</taxon>
        <taxon>Agaricales</taxon>
        <taxon>Marasmiineae</taxon>
        <taxon>Omphalotaceae</taxon>
        <taxon>Rhodocollybia</taxon>
    </lineage>
</organism>
<evidence type="ECO:0000313" key="2">
    <source>
        <dbReference type="Proteomes" id="UP000772434"/>
    </source>
</evidence>
<protein>
    <submittedName>
        <fullName evidence="1">Uncharacterized protein</fullName>
    </submittedName>
</protein>
<evidence type="ECO:0000313" key="1">
    <source>
        <dbReference type="EMBL" id="KAF9076570.1"/>
    </source>
</evidence>
<sequence length="158" mass="17730">MNVYSWFPDDNSNKKLCIQAAGLRYTGGERHVSLIWSNPSTLGTTVVTQIVQLGGQNGMYEYSSPVAKMCDERSLLNGVTNTFFDLGKYYTRVERDKILELATAVQFISASRLNGCRVWMRDLLSSMVSEGLLLQANFNLIVAAVPLPERQHESFLED</sequence>
<accession>A0A9P5QA56</accession>
<proteinExistence type="predicted"/>
<dbReference type="EMBL" id="JADNRY010000006">
    <property type="protein sequence ID" value="KAF9076570.1"/>
    <property type="molecule type" value="Genomic_DNA"/>
</dbReference>
<keyword evidence="2" id="KW-1185">Reference proteome</keyword>